<organism evidence="3 4">
    <name type="scientific">Loa loa</name>
    <name type="common">Eye worm</name>
    <name type="synonym">Filaria loa</name>
    <dbReference type="NCBI Taxonomy" id="7209"/>
    <lineage>
        <taxon>Eukaryota</taxon>
        <taxon>Metazoa</taxon>
        <taxon>Ecdysozoa</taxon>
        <taxon>Nematoda</taxon>
        <taxon>Chromadorea</taxon>
        <taxon>Rhabditida</taxon>
        <taxon>Spirurina</taxon>
        <taxon>Spiruromorpha</taxon>
        <taxon>Filarioidea</taxon>
        <taxon>Onchocercidae</taxon>
        <taxon>Loa</taxon>
    </lineage>
</organism>
<reference evidence="2 3" key="1">
    <citation type="submission" date="2012-04" db="EMBL/GenBank/DDBJ databases">
        <title>The Genome Sequence of Loa loa.</title>
        <authorList>
            <consortium name="The Broad Institute Genome Sequencing Platform"/>
            <consortium name="Broad Institute Genome Sequencing Center for Infectious Disease"/>
            <person name="Nutman T.B."/>
            <person name="Fink D.L."/>
            <person name="Russ C."/>
            <person name="Young S."/>
            <person name="Zeng Q."/>
            <person name="Gargeya S."/>
            <person name="Alvarado L."/>
            <person name="Berlin A."/>
            <person name="Chapman S.B."/>
            <person name="Chen Z."/>
            <person name="Freedman E."/>
            <person name="Gellesch M."/>
            <person name="Goldberg J."/>
            <person name="Griggs A."/>
            <person name="Gujja S."/>
            <person name="Heilman E.R."/>
            <person name="Heiman D."/>
            <person name="Howarth C."/>
            <person name="Mehta T."/>
            <person name="Neiman D."/>
            <person name="Pearson M."/>
            <person name="Roberts A."/>
            <person name="Saif S."/>
            <person name="Shea T."/>
            <person name="Shenoy N."/>
            <person name="Sisk P."/>
            <person name="Stolte C."/>
            <person name="Sykes S."/>
            <person name="White J."/>
            <person name="Yandava C."/>
            <person name="Haas B."/>
            <person name="Henn M.R."/>
            <person name="Nusbaum C."/>
            <person name="Birren B."/>
        </authorList>
    </citation>
    <scope>NUCLEOTIDE SEQUENCE [LARGE SCALE GENOMIC DNA]</scope>
</reference>
<evidence type="ECO:0000313" key="4">
    <source>
        <dbReference type="WBParaSite" id="EN70_10270"/>
    </source>
</evidence>
<dbReference type="RefSeq" id="XP_003149630.1">
    <property type="nucleotide sequence ID" value="XM_003149582.1"/>
</dbReference>
<name>A0A1I7V620_LOALO</name>
<dbReference type="OrthoDB" id="5875588at2759"/>
<proteinExistence type="predicted"/>
<evidence type="ECO:0000313" key="2">
    <source>
        <dbReference type="EMBL" id="EFO14439.1"/>
    </source>
</evidence>
<dbReference type="PROSITE" id="PS50097">
    <property type="entry name" value="BTB"/>
    <property type="match status" value="1"/>
</dbReference>
<dbReference type="WBParaSite" id="EN70_10270">
    <property type="protein sequence ID" value="EN70_10270"/>
    <property type="gene ID" value="EN70_10270"/>
</dbReference>
<feature type="domain" description="BTB" evidence="1">
    <location>
        <begin position="36"/>
        <end position="104"/>
    </location>
</feature>
<keyword evidence="3" id="KW-1185">Reference proteome</keyword>
<accession>A0A1S0TI75</accession>
<dbReference type="STRING" id="7209.A0A1I7V620"/>
<dbReference type="KEGG" id="loa:LOAG_14080"/>
<dbReference type="AlphaFoldDB" id="A0A1I7V620"/>
<dbReference type="Pfam" id="PF00651">
    <property type="entry name" value="BTB"/>
    <property type="match status" value="1"/>
</dbReference>
<dbReference type="EMBL" id="JH712156">
    <property type="protein sequence ID" value="EFO14439.1"/>
    <property type="molecule type" value="Genomic_DNA"/>
</dbReference>
<dbReference type="Gene3D" id="3.30.710.10">
    <property type="entry name" value="Potassium Channel Kv1.1, Chain A"/>
    <property type="match status" value="1"/>
</dbReference>
<gene>
    <name evidence="2 4" type="ORF">LOAG_14080</name>
</gene>
<dbReference type="InterPro" id="IPR011333">
    <property type="entry name" value="SKP1/BTB/POZ_sf"/>
</dbReference>
<dbReference type="PANTHER" id="PTHR24413">
    <property type="entry name" value="SPECKLE-TYPE POZ PROTEIN"/>
    <property type="match status" value="1"/>
</dbReference>
<reference evidence="4" key="2">
    <citation type="submission" date="2016-11" db="UniProtKB">
        <authorList>
            <consortium name="WormBaseParasite"/>
        </authorList>
    </citation>
    <scope>IDENTIFICATION</scope>
</reference>
<dbReference type="InParanoid" id="A0A1I7V620"/>
<dbReference type="SMART" id="SM00225">
    <property type="entry name" value="BTB"/>
    <property type="match status" value="1"/>
</dbReference>
<dbReference type="InterPro" id="IPR000210">
    <property type="entry name" value="BTB/POZ_dom"/>
</dbReference>
<protein>
    <submittedName>
        <fullName evidence="2 4">BTB/POZ domain-containing protein</fullName>
    </submittedName>
</protein>
<dbReference type="GeneID" id="9951558"/>
<evidence type="ECO:0000259" key="1">
    <source>
        <dbReference type="PROSITE" id="PS50097"/>
    </source>
</evidence>
<dbReference type="eggNOG" id="KOG1987">
    <property type="taxonomic scope" value="Eukaryota"/>
</dbReference>
<dbReference type="Proteomes" id="UP000095285">
    <property type="component" value="Unassembled WGS sequence"/>
</dbReference>
<evidence type="ECO:0000313" key="3">
    <source>
        <dbReference type="Proteomes" id="UP000095285"/>
    </source>
</evidence>
<sequence>MTALKNDGSLLVICEIEYSSPKPKISVEQEVKAEPLDEKNEVDDKTLKAHRCILGQDSEVFRSMFAKKSMLEAQERIIAIKDSKFEPVRAMIDYMYTDSTYLVEDYAKDILVIADKYAVLPLKELCERYLSTDINRGNACAKVYHRDVLSSANRKVMKEERLKLISDLLKSIFFGGVLSDLNGLNFSPSDKTDPTYWLKERFGWLRLNEQTTDNEDE</sequence>
<dbReference type="SUPFAM" id="SSF54695">
    <property type="entry name" value="POZ domain"/>
    <property type="match status" value="1"/>
</dbReference>
<dbReference type="CTD" id="9951558"/>
<accession>A0A1I7V620</accession>